<dbReference type="AlphaFoldDB" id="A0A2T0BNJ5"/>
<dbReference type="SUPFAM" id="SSF53850">
    <property type="entry name" value="Periplasmic binding protein-like II"/>
    <property type="match status" value="1"/>
</dbReference>
<feature type="region of interest" description="Disordered" evidence="4">
    <location>
        <begin position="27"/>
        <end position="47"/>
    </location>
</feature>
<accession>A0A2T0BNJ5</accession>
<dbReference type="OrthoDB" id="286202at2"/>
<comment type="caution">
    <text evidence="7">The sequence shown here is derived from an EMBL/GenBank/DDBJ whole genome shotgun (WGS) entry which is preliminary data.</text>
</comment>
<dbReference type="Pfam" id="PF09084">
    <property type="entry name" value="NMT1"/>
    <property type="match status" value="1"/>
</dbReference>
<dbReference type="Gene3D" id="3.40.190.10">
    <property type="entry name" value="Periplasmic binding protein-like II"/>
    <property type="match status" value="2"/>
</dbReference>
<proteinExistence type="inferred from homology"/>
<comment type="subcellular location">
    <subcellularLocation>
        <location evidence="1">Periplasm</location>
    </subcellularLocation>
</comment>
<evidence type="ECO:0000256" key="2">
    <source>
        <dbReference type="ARBA" id="ARBA00010742"/>
    </source>
</evidence>
<feature type="domain" description="SsuA/THI5-like" evidence="6">
    <location>
        <begin position="74"/>
        <end position="297"/>
    </location>
</feature>
<protein>
    <submittedName>
        <fullName evidence="7">Alkanesulfonate transporter substrate-binding subunit</fullName>
    </submittedName>
</protein>
<dbReference type="PANTHER" id="PTHR30024:SF47">
    <property type="entry name" value="TAURINE-BINDING PERIPLASMIC PROTEIN"/>
    <property type="match status" value="1"/>
</dbReference>
<evidence type="ECO:0000313" key="8">
    <source>
        <dbReference type="Proteomes" id="UP000237798"/>
    </source>
</evidence>
<evidence type="ECO:0000256" key="5">
    <source>
        <dbReference type="SAM" id="SignalP"/>
    </source>
</evidence>
<dbReference type="PANTHER" id="PTHR30024">
    <property type="entry name" value="ALIPHATIC SULFONATES-BINDING PROTEIN-RELATED"/>
    <property type="match status" value="1"/>
</dbReference>
<evidence type="ECO:0000313" key="7">
    <source>
        <dbReference type="EMBL" id="PRR85440.1"/>
    </source>
</evidence>
<dbReference type="Proteomes" id="UP000237798">
    <property type="component" value="Unassembled WGS sequence"/>
</dbReference>
<comment type="similarity">
    <text evidence="2">Belongs to the bacterial solute-binding protein SsuA/TauA family.</text>
</comment>
<organism evidence="7 8">
    <name type="scientific">Clostridium luticellarii</name>
    <dbReference type="NCBI Taxonomy" id="1691940"/>
    <lineage>
        <taxon>Bacteria</taxon>
        <taxon>Bacillati</taxon>
        <taxon>Bacillota</taxon>
        <taxon>Clostridia</taxon>
        <taxon>Eubacteriales</taxon>
        <taxon>Clostridiaceae</taxon>
        <taxon>Clostridium</taxon>
    </lineage>
</organism>
<dbReference type="InterPro" id="IPR015168">
    <property type="entry name" value="SsuA/THI5"/>
</dbReference>
<dbReference type="PROSITE" id="PS51257">
    <property type="entry name" value="PROKAR_LIPOPROTEIN"/>
    <property type="match status" value="1"/>
</dbReference>
<keyword evidence="3 5" id="KW-0732">Signal</keyword>
<name>A0A2T0BNJ5_9CLOT</name>
<gene>
    <name evidence="7" type="ORF">CLLU_16210</name>
</gene>
<reference evidence="7 8" key="1">
    <citation type="submission" date="2018-03" db="EMBL/GenBank/DDBJ databases">
        <title>Genome sequence of Clostridium luticellarii DSM 29923.</title>
        <authorList>
            <person name="Poehlein A."/>
            <person name="Daniel R."/>
        </authorList>
    </citation>
    <scope>NUCLEOTIDE SEQUENCE [LARGE SCALE GENOMIC DNA]</scope>
    <source>
        <strain evidence="7 8">DSM 29923</strain>
    </source>
</reference>
<evidence type="ECO:0000256" key="1">
    <source>
        <dbReference type="ARBA" id="ARBA00004418"/>
    </source>
</evidence>
<dbReference type="RefSeq" id="WP_106009224.1">
    <property type="nucleotide sequence ID" value="NZ_JALCQO010000033.1"/>
</dbReference>
<evidence type="ECO:0000256" key="3">
    <source>
        <dbReference type="ARBA" id="ARBA00022729"/>
    </source>
</evidence>
<feature type="signal peptide" evidence="5">
    <location>
        <begin position="1"/>
        <end position="23"/>
    </location>
</feature>
<evidence type="ECO:0000259" key="6">
    <source>
        <dbReference type="Pfam" id="PF09084"/>
    </source>
</evidence>
<keyword evidence="8" id="KW-1185">Reference proteome</keyword>
<dbReference type="EMBL" id="PVXP01000017">
    <property type="protein sequence ID" value="PRR85440.1"/>
    <property type="molecule type" value="Genomic_DNA"/>
</dbReference>
<evidence type="ECO:0000256" key="4">
    <source>
        <dbReference type="SAM" id="MobiDB-lite"/>
    </source>
</evidence>
<dbReference type="GO" id="GO:0042597">
    <property type="term" value="C:periplasmic space"/>
    <property type="evidence" value="ECO:0007669"/>
    <property type="project" value="UniProtKB-SubCell"/>
</dbReference>
<sequence length="370" mass="40129">MKKSVKKLLMLLLSAVAVISMLAACGSTKSNSSNSSKSSDSSEVFDSSKPYTGKFVNGKLTKPFHLKIPTPQAFTEGIVADKKGFFKEVGIIPEYTGVLPANVSLAQSVIKGQNDLFNSGHVTTIASARQAGAKLKIVLTGSVDSPELDKSHMVWFAKEGSGIKSAKDLEGKTIAMSSKGSCAELWNAEFLRQNGIDVKKTKIVVMADQQQEQALKQGNIDVAILHAPYSKKARNDGGFLVLTSSYKIAEAAGDGRLSGVGVRAFSEDFIKKYPDVVKAYIAADYKAQQYVNAHYEDALKISAKDLGVEQKDVSGNLYAANQKWVVPEQINFWISVAEKNKLAGFETPGKVKASDLYTNEYNPYYKGEIK</sequence>
<feature type="chain" id="PRO_5039434517" evidence="5">
    <location>
        <begin position="24"/>
        <end position="370"/>
    </location>
</feature>